<keyword evidence="16" id="KW-0511">Multifunctional enzyme</keyword>
<evidence type="ECO:0000256" key="6">
    <source>
        <dbReference type="ARBA" id="ARBA00020120"/>
    </source>
</evidence>
<dbReference type="GO" id="GO:0004482">
    <property type="term" value="F:mRNA 5'-cap (guanine-N7-)-methyltransferase activity"/>
    <property type="evidence" value="ECO:0007669"/>
    <property type="project" value="UniProtKB-EC"/>
</dbReference>
<dbReference type="OrthoDB" id="600at10239"/>
<dbReference type="GO" id="GO:0003723">
    <property type="term" value="F:RNA binding"/>
    <property type="evidence" value="ECO:0007669"/>
    <property type="project" value="UniProtKB-KW"/>
</dbReference>
<dbReference type="GO" id="GO:0046872">
    <property type="term" value="F:metal ion binding"/>
    <property type="evidence" value="ECO:0007669"/>
    <property type="project" value="UniProtKB-KW"/>
</dbReference>
<dbReference type="Gene3D" id="2.40.50.830">
    <property type="match status" value="1"/>
</dbReference>
<evidence type="ECO:0000256" key="7">
    <source>
        <dbReference type="ARBA" id="ARBA00022603"/>
    </source>
</evidence>
<evidence type="ECO:0000313" key="23">
    <source>
        <dbReference type="EMBL" id="AIZ77315.1"/>
    </source>
</evidence>
<evidence type="ECO:0000256" key="13">
    <source>
        <dbReference type="ARBA" id="ARBA00022842"/>
    </source>
</evidence>
<dbReference type="Proteomes" id="UP000107385">
    <property type="component" value="Segment"/>
</dbReference>
<evidence type="ECO:0000256" key="9">
    <source>
        <dbReference type="ARBA" id="ARBA00022691"/>
    </source>
</evidence>
<keyword evidence="11" id="KW-0479">Metal-binding</keyword>
<keyword evidence="7" id="KW-0489">Methyltransferase</keyword>
<dbReference type="GO" id="GO:0004651">
    <property type="term" value="F:polynucleotide 5'-phosphatase activity"/>
    <property type="evidence" value="ECO:0007669"/>
    <property type="project" value="InterPro"/>
</dbReference>
<evidence type="ECO:0000256" key="1">
    <source>
        <dbReference type="ARBA" id="ARBA00001946"/>
    </source>
</evidence>
<dbReference type="Pfam" id="PF10640">
    <property type="entry name" value="MCEL_TPase"/>
    <property type="match status" value="1"/>
</dbReference>
<name>A0A0A7M9R9_9POXV</name>
<evidence type="ECO:0000256" key="14">
    <source>
        <dbReference type="ARBA" id="ARBA00022844"/>
    </source>
</evidence>
<dbReference type="InterPro" id="IPR004971">
    <property type="entry name" value="mRNA_G-N7_MeTrfase_dom"/>
</dbReference>
<evidence type="ECO:0000256" key="16">
    <source>
        <dbReference type="ARBA" id="ARBA00023268"/>
    </source>
</evidence>
<accession>A0A0A7M9R9</accession>
<keyword evidence="12" id="KW-0378">Hydrolase</keyword>
<dbReference type="InterPro" id="IPR029063">
    <property type="entry name" value="SAM-dependent_MTases_sf"/>
</dbReference>
<evidence type="ECO:0000313" key="24">
    <source>
        <dbReference type="Proteomes" id="UP000107385"/>
    </source>
</evidence>
<dbReference type="GeneID" id="22647462"/>
<dbReference type="EC" id="2.1.1.56" evidence="4"/>
<evidence type="ECO:0000256" key="15">
    <source>
        <dbReference type="ARBA" id="ARBA00022884"/>
    </source>
</evidence>
<dbReference type="InterPro" id="IPR048425">
    <property type="entry name" value="MCEL_GT_NTPase"/>
</dbReference>
<evidence type="ECO:0000256" key="19">
    <source>
        <dbReference type="ARBA" id="ARBA00033397"/>
    </source>
</evidence>
<dbReference type="EC" id="2.7.7.50" evidence="5"/>
<dbReference type="PANTHER" id="PTHR12189">
    <property type="entry name" value="MRNA GUANINE-7- METHYLTRANSFERASE"/>
    <property type="match status" value="1"/>
</dbReference>
<comment type="cofactor">
    <cofactor evidence="1">
        <name>Mg(2+)</name>
        <dbReference type="ChEBI" id="CHEBI:18420"/>
    </cofactor>
</comment>
<dbReference type="KEGG" id="vg:22647462"/>
<dbReference type="EMBL" id="KM502564">
    <property type="protein sequence ID" value="AIZ77315.1"/>
    <property type="molecule type" value="Genomic_DNA"/>
</dbReference>
<reference evidence="23 24" key="1">
    <citation type="submission" date="2014-09" db="EMBL/GenBank/DDBJ databases">
        <title>Parapoxvirus (PPV) of red deer reveals sub-clinical infection and confirms a unique species.</title>
        <authorList>
            <person name="Friederichs S."/>
            <person name="Stefan K."/>
            <person name="Helmut B."/>
            <person name="Heike L."/>
            <person name="Mathias B."/>
        </authorList>
    </citation>
    <scope>NUCLEOTIDE SEQUENCE [LARGE SCALE GENOMIC DNA]</scope>
    <source>
        <strain evidence="23">HL953</strain>
    </source>
</reference>
<comment type="similarity">
    <text evidence="3">In the N-terminal section; belongs to the dsDNA virus mRNA guanylyltransferase family.</text>
</comment>
<proteinExistence type="inferred from homology"/>
<evidence type="ECO:0000256" key="8">
    <source>
        <dbReference type="ARBA" id="ARBA00022679"/>
    </source>
</evidence>
<keyword evidence="14" id="KW-0946">Virion</keyword>
<evidence type="ECO:0000256" key="18">
    <source>
        <dbReference type="ARBA" id="ARBA00033175"/>
    </source>
</evidence>
<dbReference type="InterPro" id="IPR019602">
    <property type="entry name" value="MCEL_TPase"/>
</dbReference>
<dbReference type="PANTHER" id="PTHR12189:SF2">
    <property type="entry name" value="MRNA CAP GUANINE-N7 METHYLTRANSFERASE"/>
    <property type="match status" value="1"/>
</dbReference>
<keyword evidence="10" id="KW-0548">Nucleotidyltransferase</keyword>
<evidence type="ECO:0000256" key="11">
    <source>
        <dbReference type="ARBA" id="ARBA00022723"/>
    </source>
</evidence>
<sequence length="849" mass="95516">MSSPDTGPVPGPSLDEMLVALAAKAASVDRGPAEDEVHHEVELVLVNPPLSTLAVALRLASETESFILFTVTALAKEEGKLRARMPLSRVVGLDVKNVQLVNAIDSIVWERKALVEETELRAECLLRHSTERRHLFVDFKKYMSAIRVELVNRVRVRSREVQADFKFKYFLGSGAQSKSSLLHALNHPKMRPSPTLEFEVVPSEAAVDEAAVLAELRAMAKALFMAPAEAVFLEPPPRMPVKTHMLPKQEIPSLDLQGLYAVSKTDGVPAAVTVDESGVYCAFAHLGYTIRYAAARAPAKQYRLRCEAVRHVGERVWSMYIILVEEPAGVDRVAAAEAAAEELRGVCARVEFKAKRVEGPFYSTSELVDFLAGALKAEPEGVVLFYASGERAARDFKVKRDNSVDQTANVVFRYMSSEPIVFGEGSTFLEFKRYSNDNGFPKEYGSGRIFLREDVIYHNNIYCVEFARTHADVGLRSVVVPVKFVGEFSSEGALLRPRLDKTALYFRNASYYGNQHSVVLEHARDQLLAVGDVLDESRMAAVGHTLANDAFRLNPDTPYFTNRRTRGPLGVLSNYVKTLMISLYCSKTFLNNPERRKVLAVDFGNGADLEKYFFGEIVSMVATDPDARAIERAMERYNRLNAGIKSRYYKFNYIQETIRSDTYVESIRQVMYFGRFNIVDWQMAIHYSFHPRHFATVMRNLRELTAPGCKVLVTTMDGDYLSTLAGKVSFVINKNLQESENFMSLERVAEDQVLVYTPSTMAQPMAEYIVRRADIVRLFADSGFDLVDHADFETVIRRSRRFVEGVSRLETRPSTKNFFELNRTALAEMEGTDVAALLKCYVLYVFSKR</sequence>
<dbReference type="Pfam" id="PF21004">
    <property type="entry name" value="MCEL_GT_NTPase"/>
    <property type="match status" value="1"/>
</dbReference>
<evidence type="ECO:0000256" key="10">
    <source>
        <dbReference type="ARBA" id="ARBA00022695"/>
    </source>
</evidence>
<evidence type="ECO:0000256" key="5">
    <source>
        <dbReference type="ARBA" id="ARBA00012475"/>
    </source>
</evidence>
<protein>
    <recommendedName>
        <fullName evidence="6">mRNA-capping enzyme catalytic subunit</fullName>
        <ecNumber evidence="4">2.1.1.56</ecNumber>
        <ecNumber evidence="5">2.7.7.50</ecNumber>
        <ecNumber evidence="20">3.6.1.74</ecNumber>
    </recommendedName>
    <alternativeName>
        <fullName evidence="19">Virus termination factor large subunit</fullName>
    </alternativeName>
    <alternativeName>
        <fullName evidence="17">mRNA-capping enzyme 97 kDa subunit</fullName>
    </alternativeName>
    <alternativeName>
        <fullName evidence="18">mRNA-capping enzyme large subunit</fullName>
    </alternativeName>
</protein>
<dbReference type="Gene3D" id="3.30.470.140">
    <property type="match status" value="1"/>
</dbReference>
<evidence type="ECO:0000259" key="22">
    <source>
        <dbReference type="PROSITE" id="PS51562"/>
    </source>
</evidence>
<evidence type="ECO:0000256" key="2">
    <source>
        <dbReference type="ARBA" id="ARBA00004328"/>
    </source>
</evidence>
<organism evidence="23 24">
    <name type="scientific">Parapoxvirus red deer/HL953</name>
    <dbReference type="NCBI Taxonomy" id="1579460"/>
    <lineage>
        <taxon>Viruses</taxon>
        <taxon>Varidnaviria</taxon>
        <taxon>Bamfordvirae</taxon>
        <taxon>Nucleocytoviricota</taxon>
        <taxon>Pokkesviricetes</taxon>
        <taxon>Chitovirales</taxon>
        <taxon>Poxviridae</taxon>
        <taxon>Chordopoxvirinae</taxon>
        <taxon>Parapoxvirus</taxon>
        <taxon>Parapoxvirus reddeerpox</taxon>
        <taxon>Red deerpox virus</taxon>
    </lineage>
</organism>
<dbReference type="GO" id="GO:0140818">
    <property type="term" value="F:mRNA 5'-triphosphate monophosphatase activity"/>
    <property type="evidence" value="ECO:0007669"/>
    <property type="project" value="UniProtKB-EC"/>
</dbReference>
<dbReference type="InterPro" id="IPR046428">
    <property type="entry name" value="MCEL_OB_dom_sf"/>
</dbReference>
<dbReference type="InterPro" id="IPR046429">
    <property type="entry name" value="MCEL_NTPase_sf"/>
</dbReference>
<evidence type="ECO:0000256" key="20">
    <source>
        <dbReference type="ARBA" id="ARBA00035028"/>
    </source>
</evidence>
<dbReference type="GO" id="GO:0004484">
    <property type="term" value="F:mRNA guanylyltransferase activity"/>
    <property type="evidence" value="ECO:0007669"/>
    <property type="project" value="UniProtKB-EC"/>
</dbReference>
<evidence type="ECO:0000256" key="17">
    <source>
        <dbReference type="ARBA" id="ARBA00030246"/>
    </source>
</evidence>
<evidence type="ECO:0000256" key="4">
    <source>
        <dbReference type="ARBA" id="ARBA00011926"/>
    </source>
</evidence>
<dbReference type="EC" id="3.6.1.74" evidence="20"/>
<keyword evidence="13" id="KW-0460">Magnesium</keyword>
<dbReference type="InterPro" id="IPR048426">
    <property type="entry name" value="MCEL_GT_OB"/>
</dbReference>
<dbReference type="RefSeq" id="YP_009112803.1">
    <property type="nucleotide sequence ID" value="NC_025963.1"/>
</dbReference>
<feature type="domain" description="MRNA cap 0 methyltransferase" evidence="22">
    <location>
        <begin position="564"/>
        <end position="849"/>
    </location>
</feature>
<keyword evidence="24" id="KW-1185">Reference proteome</keyword>
<evidence type="ECO:0000256" key="21">
    <source>
        <dbReference type="ARBA" id="ARBA00044679"/>
    </source>
</evidence>
<keyword evidence="15" id="KW-0694">RNA-binding</keyword>
<dbReference type="Gene3D" id="3.40.50.150">
    <property type="entry name" value="Vaccinia Virus protein VP39"/>
    <property type="match status" value="1"/>
</dbReference>
<dbReference type="Pfam" id="PF03291">
    <property type="entry name" value="mRNA_G-N7_MeTrfase"/>
    <property type="match status" value="1"/>
</dbReference>
<keyword evidence="8" id="KW-0808">Transferase</keyword>
<dbReference type="InterPro" id="IPR046430">
    <property type="entry name" value="MCEL_TPase_sf"/>
</dbReference>
<comment type="subcellular location">
    <subcellularLocation>
        <location evidence="2">Virion</location>
    </subcellularLocation>
</comment>
<dbReference type="GO" id="GO:0050355">
    <property type="term" value="F:inorganic triphosphate phosphatase activity"/>
    <property type="evidence" value="ECO:0007669"/>
    <property type="project" value="InterPro"/>
</dbReference>
<evidence type="ECO:0000256" key="3">
    <source>
        <dbReference type="ARBA" id="ARBA00008556"/>
    </source>
</evidence>
<dbReference type="GO" id="GO:0044423">
    <property type="term" value="C:virion component"/>
    <property type="evidence" value="ECO:0007669"/>
    <property type="project" value="UniProtKB-KW"/>
</dbReference>
<dbReference type="Gene3D" id="3.20.100.20">
    <property type="match status" value="1"/>
</dbReference>
<evidence type="ECO:0000256" key="12">
    <source>
        <dbReference type="ARBA" id="ARBA00022801"/>
    </source>
</evidence>
<dbReference type="SUPFAM" id="SSF53335">
    <property type="entry name" value="S-adenosyl-L-methionine-dependent methyltransferases"/>
    <property type="match status" value="1"/>
</dbReference>
<comment type="catalytic activity">
    <reaction evidence="21">
        <text>a 5'-end diphospho-ribonucleoside in mRNA + GTP + H(+) = a 5'-end (5'-triphosphoguanosine)-ribonucleoside in mRNA + diphosphate</text>
        <dbReference type="Rhea" id="RHEA:67012"/>
        <dbReference type="Rhea" id="RHEA-COMP:17165"/>
        <dbReference type="Rhea" id="RHEA-COMP:17166"/>
        <dbReference type="ChEBI" id="CHEBI:15378"/>
        <dbReference type="ChEBI" id="CHEBI:33019"/>
        <dbReference type="ChEBI" id="CHEBI:37565"/>
        <dbReference type="ChEBI" id="CHEBI:167616"/>
        <dbReference type="ChEBI" id="CHEBI:167617"/>
        <dbReference type="EC" id="2.7.7.50"/>
    </reaction>
</comment>
<dbReference type="InterPro" id="IPR039753">
    <property type="entry name" value="RG7MT1"/>
</dbReference>
<keyword evidence="9" id="KW-0949">S-adenosyl-L-methionine</keyword>
<dbReference type="PROSITE" id="PS51562">
    <property type="entry name" value="RNA_CAP0_MT"/>
    <property type="match status" value="1"/>
</dbReference>
<dbReference type="Pfam" id="PF21005">
    <property type="entry name" value="OB_MCEL_GT"/>
    <property type="match status" value="1"/>
</dbReference>